<keyword evidence="3" id="KW-0106">Calcium</keyword>
<keyword evidence="2" id="KW-0677">Repeat</keyword>
<gene>
    <name evidence="8" type="ORF">M0812_16537</name>
</gene>
<dbReference type="InterPro" id="IPR039959">
    <property type="entry name" value="Fimbrin/Plastin"/>
</dbReference>
<dbReference type="GO" id="GO:0046872">
    <property type="term" value="F:metal ion binding"/>
    <property type="evidence" value="ECO:0007669"/>
    <property type="project" value="UniProtKB-KW"/>
</dbReference>
<dbReference type="InterPro" id="IPR036872">
    <property type="entry name" value="CH_dom_sf"/>
</dbReference>
<protein>
    <submittedName>
        <fullName evidence="8">Fimbrin-2</fullName>
    </submittedName>
</protein>
<dbReference type="GO" id="GO:0005884">
    <property type="term" value="C:actin filament"/>
    <property type="evidence" value="ECO:0007669"/>
    <property type="project" value="TreeGrafter"/>
</dbReference>
<dbReference type="SUPFAM" id="SSF47576">
    <property type="entry name" value="Calponin-homology domain, CH-domain"/>
    <property type="match status" value="1"/>
</dbReference>
<evidence type="ECO:0000256" key="5">
    <source>
        <dbReference type="SAM" id="Coils"/>
    </source>
</evidence>
<evidence type="ECO:0000256" key="6">
    <source>
        <dbReference type="SAM" id="MobiDB-lite"/>
    </source>
</evidence>
<keyword evidence="5" id="KW-0175">Coiled coil</keyword>
<dbReference type="GO" id="GO:0005737">
    <property type="term" value="C:cytoplasm"/>
    <property type="evidence" value="ECO:0007669"/>
    <property type="project" value="TreeGrafter"/>
</dbReference>
<evidence type="ECO:0000256" key="3">
    <source>
        <dbReference type="ARBA" id="ARBA00022837"/>
    </source>
</evidence>
<evidence type="ECO:0000256" key="2">
    <source>
        <dbReference type="ARBA" id="ARBA00022737"/>
    </source>
</evidence>
<accession>A0AAV7Z879</accession>
<feature type="domain" description="Calponin-homology (CH)" evidence="7">
    <location>
        <begin position="953"/>
        <end position="1057"/>
    </location>
</feature>
<dbReference type="GO" id="GO:0032432">
    <property type="term" value="C:actin filament bundle"/>
    <property type="evidence" value="ECO:0007669"/>
    <property type="project" value="TreeGrafter"/>
</dbReference>
<dbReference type="GO" id="GO:0051017">
    <property type="term" value="P:actin filament bundle assembly"/>
    <property type="evidence" value="ECO:0007669"/>
    <property type="project" value="InterPro"/>
</dbReference>
<dbReference type="FunFam" id="1.10.418.10:FF:000010">
    <property type="entry name" value="Plastin-3 isoform 1"/>
    <property type="match status" value="1"/>
</dbReference>
<dbReference type="PANTHER" id="PTHR19961:SF18">
    <property type="entry name" value="FI19014P1"/>
    <property type="match status" value="1"/>
</dbReference>
<reference evidence="8" key="1">
    <citation type="submission" date="2022-08" db="EMBL/GenBank/DDBJ databases">
        <title>Novel sulphate-reducing endosymbionts in the free-living metamonad Anaeramoeba.</title>
        <authorList>
            <person name="Jerlstrom-Hultqvist J."/>
            <person name="Cepicka I."/>
            <person name="Gallot-Lavallee L."/>
            <person name="Salas-Leiva D."/>
            <person name="Curtis B.A."/>
            <person name="Zahonova K."/>
            <person name="Pipaliya S."/>
            <person name="Dacks J."/>
            <person name="Roger A.J."/>
        </authorList>
    </citation>
    <scope>NUCLEOTIDE SEQUENCE</scope>
    <source>
        <strain evidence="8">Busselton2</strain>
    </source>
</reference>
<feature type="compositionally biased region" description="Low complexity" evidence="6">
    <location>
        <begin position="30"/>
        <end position="46"/>
    </location>
</feature>
<dbReference type="EMBL" id="JANTQA010000033">
    <property type="protein sequence ID" value="KAJ3437376.1"/>
    <property type="molecule type" value="Genomic_DNA"/>
</dbReference>
<evidence type="ECO:0000313" key="8">
    <source>
        <dbReference type="EMBL" id="KAJ3437376.1"/>
    </source>
</evidence>
<keyword evidence="1" id="KW-0479">Metal-binding</keyword>
<feature type="domain" description="Calponin-homology (CH)" evidence="7">
    <location>
        <begin position="1076"/>
        <end position="1182"/>
    </location>
</feature>
<comment type="caution">
    <text evidence="8">The sequence shown here is derived from an EMBL/GenBank/DDBJ whole genome shotgun (WGS) entry which is preliminary data.</text>
</comment>
<dbReference type="PANTHER" id="PTHR19961">
    <property type="entry name" value="FIMBRIN/PLASTIN"/>
    <property type="match status" value="1"/>
</dbReference>
<evidence type="ECO:0000256" key="4">
    <source>
        <dbReference type="ARBA" id="ARBA00023203"/>
    </source>
</evidence>
<proteinExistence type="predicted"/>
<sequence>MSHNKRRIQTLRLERPISVNSGLGSKSLRQQQLQQQQQQKNQNHKQNQTRKDAKPKPFRRRIHTMRISKRQTKTLHNKINNQQKPKNLKNEVRLMLKGLANNTDEERQKRKTMSMKKNNPIEMMNKGNHEALLGYISELYQTIEERENEIREVAMAGLRVSKENQTIKNELKRLSSIETHYQTQKNEFDNLKSAITDLETQNQTFESTIQDYESDTQNLIKKNLYLRKKVEEAWSSNQKYLDELKKADEDLQKYKNHYGAGSNLAKENEELKLKLDHKKQKNQELKKILEKEKNLEKEYENLKNKYKNLNEQYLLLEREKNKINGKYEKNVKELDKYLKQTFSYEESEKENRELKAINYWLEKMTIKNSNMLQGIYGITEWFSSEKNKKIILGENIFTNANDALIKIVKTLKNGKNQKMEILKEIEMYSSEIEENENEFVLLEDSNNKRRILYLTLLLFYQLHVSKLMETELKFKQNNRDLKEEINEYSNKLQRSNNKIKELEKLLKQTELNLNSQSKGKNELEKLKERLRNELKLYNMKEEKLRNEMDQMKQNLMKDHNKKLLDKEKEFKKKKSQWQKREMELMQEIVETRNRYEKKIKAKESEIDKEKKRLERKMNMMNRKFEIEKNELNSKHLSELEELQFKLDEMEIKYDDLQKQKNKTEKELNNKIKEYETKFKKLNSGQSSMSRFQIDQMNILKKKLEDTELQLEIEQQKNKRAAKQKLQYQKQLKLYKMKLQKLMNGNRKLEEENDKLYLVIKQLKEEIKNLRQQLEEALNIEPQVITETVTEELEEEIIESNREIDIVEQMMTDYINKELKYDLELNHLLPIGKTTPDLVDAMRDGLLLCKLVNHIMPGTIDERVINVFEEIDIEKHMDAILENHTLCVNSALALGCNVRGISSKDLLNEEEVPCLQLCWEIIKAGLLSKLNAEKHPEILELCEKSERQSGIAALHPEDLILRWVNYHLKRGGYKKKLTNFSDDLKDSVILGLLLNQLDPKSCPIKKLLSIKDKEQRAKLICKFTHAMKITYFLAPIGITRGEDKLNLAFLAYLFDIKSGIQAQKRPKSHSKIPDVGTREERSFRMWINSLGVKPKVYHLYEDLKDGHILFQVIDKITPPNTVNWKIVKTNCRNMYEKINNCNRVVELGKRLGIKLRTTGGRDIYEGKKKMVLGYVWQLMRYHVLAILKKLNVLKGLKIEDSAMVSWANLQVKNAGKKSKILSFKDQKLQNSIFLIDLIYSINPKAVNYNFVSNGSEYIDHMDNARLVISLTRKLGGTIFLLPEDIVEVKDKMILTLVGEFMRISKEKN</sequence>
<dbReference type="GO" id="GO:0051015">
    <property type="term" value="F:actin filament binding"/>
    <property type="evidence" value="ECO:0007669"/>
    <property type="project" value="InterPro"/>
</dbReference>
<dbReference type="CDD" id="cd21219">
    <property type="entry name" value="CH_PLS_FIM_rpt3"/>
    <property type="match status" value="1"/>
</dbReference>
<evidence type="ECO:0000313" key="9">
    <source>
        <dbReference type="Proteomes" id="UP001146793"/>
    </source>
</evidence>
<dbReference type="InterPro" id="IPR001715">
    <property type="entry name" value="CH_dom"/>
</dbReference>
<dbReference type="SMART" id="SM00033">
    <property type="entry name" value="CH"/>
    <property type="match status" value="4"/>
</dbReference>
<keyword evidence="4" id="KW-0009">Actin-binding</keyword>
<dbReference type="CDD" id="cd21220">
    <property type="entry name" value="CH_PLS_FIM_rpt4"/>
    <property type="match status" value="1"/>
</dbReference>
<evidence type="ECO:0000259" key="7">
    <source>
        <dbReference type="PROSITE" id="PS50021"/>
    </source>
</evidence>
<feature type="coiled-coil region" evidence="5">
    <location>
        <begin position="471"/>
        <end position="809"/>
    </location>
</feature>
<dbReference type="Gene3D" id="1.10.418.10">
    <property type="entry name" value="Calponin-like domain"/>
    <property type="match status" value="4"/>
</dbReference>
<dbReference type="Pfam" id="PF00307">
    <property type="entry name" value="CH"/>
    <property type="match status" value="4"/>
</dbReference>
<evidence type="ECO:0000256" key="1">
    <source>
        <dbReference type="ARBA" id="ARBA00022723"/>
    </source>
</evidence>
<name>A0AAV7Z879_9EUKA</name>
<dbReference type="Proteomes" id="UP001146793">
    <property type="component" value="Unassembled WGS sequence"/>
</dbReference>
<feature type="domain" description="Calponin-homology (CH)" evidence="7">
    <location>
        <begin position="1196"/>
        <end position="1304"/>
    </location>
</feature>
<feature type="coiled-coil region" evidence="5">
    <location>
        <begin position="181"/>
        <end position="326"/>
    </location>
</feature>
<dbReference type="PROSITE" id="PS50021">
    <property type="entry name" value="CH"/>
    <property type="match status" value="4"/>
</dbReference>
<feature type="domain" description="Calponin-homology (CH)" evidence="7">
    <location>
        <begin position="804"/>
        <end position="925"/>
    </location>
</feature>
<dbReference type="GO" id="GO:0051639">
    <property type="term" value="P:actin filament network formation"/>
    <property type="evidence" value="ECO:0007669"/>
    <property type="project" value="TreeGrafter"/>
</dbReference>
<organism evidence="8 9">
    <name type="scientific">Anaeramoeba flamelloides</name>
    <dbReference type="NCBI Taxonomy" id="1746091"/>
    <lineage>
        <taxon>Eukaryota</taxon>
        <taxon>Metamonada</taxon>
        <taxon>Anaeramoebidae</taxon>
        <taxon>Anaeramoeba</taxon>
    </lineage>
</organism>
<feature type="compositionally biased region" description="Polar residues" evidence="6">
    <location>
        <begin position="18"/>
        <end position="29"/>
    </location>
</feature>
<feature type="coiled-coil region" evidence="5">
    <location>
        <begin position="418"/>
        <end position="445"/>
    </location>
</feature>
<feature type="region of interest" description="Disordered" evidence="6">
    <location>
        <begin position="1"/>
        <end position="61"/>
    </location>
</feature>
<dbReference type="CDD" id="cd21218">
    <property type="entry name" value="CH_PLS_FIM_rpt2"/>
    <property type="match status" value="1"/>
</dbReference>